<protein>
    <recommendedName>
        <fullName evidence="12">Golgin-84</fullName>
    </recommendedName>
</protein>
<dbReference type="Proteomes" id="UP001231518">
    <property type="component" value="Chromosome 22"/>
</dbReference>
<name>A0AAD8DM40_MYTSE</name>
<feature type="coiled-coil region" evidence="7">
    <location>
        <begin position="243"/>
        <end position="278"/>
    </location>
</feature>
<dbReference type="GO" id="GO:0031985">
    <property type="term" value="C:Golgi cisterna"/>
    <property type="evidence" value="ECO:0007669"/>
    <property type="project" value="TreeGrafter"/>
</dbReference>
<comment type="subcellular location">
    <subcellularLocation>
        <location evidence="1">Golgi apparatus membrane</location>
        <topology evidence="1">Single-pass type IV membrane protein</topology>
    </subcellularLocation>
</comment>
<feature type="coiled-coil region" evidence="7">
    <location>
        <begin position="180"/>
        <end position="207"/>
    </location>
</feature>
<evidence type="ECO:0000256" key="5">
    <source>
        <dbReference type="ARBA" id="ARBA00023054"/>
    </source>
</evidence>
<evidence type="ECO:0000256" key="1">
    <source>
        <dbReference type="ARBA" id="ARBA00004409"/>
    </source>
</evidence>
<organism evidence="10 11">
    <name type="scientific">Mythimna separata</name>
    <name type="common">Oriental armyworm</name>
    <name type="synonym">Pseudaletia separata</name>
    <dbReference type="NCBI Taxonomy" id="271217"/>
    <lineage>
        <taxon>Eukaryota</taxon>
        <taxon>Metazoa</taxon>
        <taxon>Ecdysozoa</taxon>
        <taxon>Arthropoda</taxon>
        <taxon>Hexapoda</taxon>
        <taxon>Insecta</taxon>
        <taxon>Pterygota</taxon>
        <taxon>Neoptera</taxon>
        <taxon>Endopterygota</taxon>
        <taxon>Lepidoptera</taxon>
        <taxon>Glossata</taxon>
        <taxon>Ditrysia</taxon>
        <taxon>Noctuoidea</taxon>
        <taxon>Noctuidae</taxon>
        <taxon>Noctuinae</taxon>
        <taxon>Hadenini</taxon>
        <taxon>Mythimna</taxon>
    </lineage>
</organism>
<dbReference type="GO" id="GO:0007030">
    <property type="term" value="P:Golgi organization"/>
    <property type="evidence" value="ECO:0007669"/>
    <property type="project" value="InterPro"/>
</dbReference>
<dbReference type="GO" id="GO:0000301">
    <property type="term" value="P:retrograde transport, vesicle recycling within Golgi"/>
    <property type="evidence" value="ECO:0007669"/>
    <property type="project" value="TreeGrafter"/>
</dbReference>
<evidence type="ECO:0000256" key="6">
    <source>
        <dbReference type="ARBA" id="ARBA00023136"/>
    </source>
</evidence>
<keyword evidence="5 7" id="KW-0175">Coiled coil</keyword>
<dbReference type="EMBL" id="JARGEI010000024">
    <property type="protein sequence ID" value="KAJ8709119.1"/>
    <property type="molecule type" value="Genomic_DNA"/>
</dbReference>
<dbReference type="Gene3D" id="1.10.287.1490">
    <property type="match status" value="1"/>
</dbReference>
<feature type="coiled-coil region" evidence="7">
    <location>
        <begin position="307"/>
        <end position="348"/>
    </location>
</feature>
<evidence type="ECO:0000256" key="8">
    <source>
        <dbReference type="SAM" id="MobiDB-lite"/>
    </source>
</evidence>
<proteinExistence type="predicted"/>
<comment type="caution">
    <text evidence="10">The sequence shown here is derived from an EMBL/GenBank/DDBJ whole genome shotgun (WGS) entry which is preliminary data.</text>
</comment>
<dbReference type="PANTHER" id="PTHR13815">
    <property type="entry name" value="GOLGIN-84"/>
    <property type="match status" value="1"/>
</dbReference>
<evidence type="ECO:0000256" key="4">
    <source>
        <dbReference type="ARBA" id="ARBA00023034"/>
    </source>
</evidence>
<gene>
    <name evidence="10" type="ORF">PYW07_008945</name>
</gene>
<evidence type="ECO:0000313" key="10">
    <source>
        <dbReference type="EMBL" id="KAJ8709119.1"/>
    </source>
</evidence>
<keyword evidence="11" id="KW-1185">Reference proteome</keyword>
<feature type="transmembrane region" description="Helical" evidence="9">
    <location>
        <begin position="596"/>
        <end position="617"/>
    </location>
</feature>
<dbReference type="InterPro" id="IPR019177">
    <property type="entry name" value="Golgin_subfamily_A_member_5"/>
</dbReference>
<evidence type="ECO:0008006" key="12">
    <source>
        <dbReference type="Google" id="ProtNLM"/>
    </source>
</evidence>
<evidence type="ECO:0000256" key="3">
    <source>
        <dbReference type="ARBA" id="ARBA00022989"/>
    </source>
</evidence>
<feature type="compositionally biased region" description="Basic and acidic residues" evidence="8">
    <location>
        <begin position="97"/>
        <end position="106"/>
    </location>
</feature>
<accession>A0AAD8DM40</accession>
<keyword evidence="4" id="KW-0333">Golgi apparatus</keyword>
<evidence type="ECO:0000256" key="7">
    <source>
        <dbReference type="SAM" id="Coils"/>
    </source>
</evidence>
<dbReference type="Pfam" id="PF09787">
    <property type="entry name" value="Golgin_A5"/>
    <property type="match status" value="1"/>
</dbReference>
<sequence>MSWFADLAGKAENLLNNLDEQTGEALRHHNVTRRRFDNHGTDFGVNHASTETNWIPKRKTLSRSPKKAMPLPDPPKTYSPIRKTSPLMMRNHQPRAQVKDIQDSSRHSSLKKSPSKKSSPPRQYNLEHCPKTLVRDVKLTNLDTDSNIYVDQYTRSLKLRRHSLPSDLELLSSEEFTYKMQNMEVENAMLKNELNVMNREVFELLDRLRKTEDGNDVDSSEVVDIRMKQNTSEVMNRHLTLEKQSLTAQVELLSMKIQEQKNAEVAKYKEINQRLEAETSLMRSRNLDMEEKYKKLQESVKDREAIQTKLENDLRHAQSTVNDLQANLQKTTDECRRLEKDWEAYKLRVKNMLQAKDTEIKRLQDGVHVNEDTQALIEQMEHLKEERDALQDTVASARSECEEMKVFVQQVEARHSAAERVVAALRDALREERAAKNRADASCVAVAKEMKAIQMETGQTIASLRTALRDKEYELNQLRDMSSTVPTSDSSALNVADYDTIDNNKIHYLTQTLVQRQSKIDNLLAENNMLRIQLEKLESKFKSELTPHREKLLTRNSHSVVHLQESESRRTRTYNTPSSLSALSLRLGVMVKRYPVLRMFVIGYMVCLHFWVITVLFTSTPEDYAPSSKS</sequence>
<keyword evidence="2 9" id="KW-0812">Transmembrane</keyword>
<dbReference type="GO" id="GO:0000139">
    <property type="term" value="C:Golgi membrane"/>
    <property type="evidence" value="ECO:0007669"/>
    <property type="project" value="UniProtKB-SubCell"/>
</dbReference>
<feature type="compositionally biased region" description="Basic residues" evidence="8">
    <location>
        <begin position="56"/>
        <end position="66"/>
    </location>
</feature>
<reference evidence="10" key="1">
    <citation type="submission" date="2023-03" db="EMBL/GenBank/DDBJ databases">
        <title>Chromosome-level genomes of two armyworms, Mythimna separata and Mythimna loreyi, provide insights into the biosynthesis and reception of sex pheromones.</title>
        <authorList>
            <person name="Zhao H."/>
        </authorList>
    </citation>
    <scope>NUCLEOTIDE SEQUENCE</scope>
    <source>
        <strain evidence="10">BeijingLab</strain>
        <tissue evidence="10">Pupa</tissue>
    </source>
</reference>
<feature type="region of interest" description="Disordered" evidence="8">
    <location>
        <begin position="42"/>
        <end position="128"/>
    </location>
</feature>
<feature type="coiled-coil region" evidence="7">
    <location>
        <begin position="373"/>
        <end position="428"/>
    </location>
</feature>
<evidence type="ECO:0000256" key="2">
    <source>
        <dbReference type="ARBA" id="ARBA00022692"/>
    </source>
</evidence>
<keyword evidence="3 9" id="KW-1133">Transmembrane helix</keyword>
<evidence type="ECO:0000256" key="9">
    <source>
        <dbReference type="SAM" id="Phobius"/>
    </source>
</evidence>
<keyword evidence="6 9" id="KW-0472">Membrane</keyword>
<evidence type="ECO:0000313" key="11">
    <source>
        <dbReference type="Proteomes" id="UP001231518"/>
    </source>
</evidence>
<dbReference type="AlphaFoldDB" id="A0AAD8DM40"/>
<dbReference type="PANTHER" id="PTHR13815:SF7">
    <property type="entry name" value="GOLGIN SUBFAMILY A MEMBER 5"/>
    <property type="match status" value="1"/>
</dbReference>